<keyword evidence="2" id="KW-0547">Nucleotide-binding</keyword>
<dbReference type="SUPFAM" id="SSF63999">
    <property type="entry name" value="Thiamin pyrophosphokinase, catalytic domain"/>
    <property type="match status" value="1"/>
</dbReference>
<evidence type="ECO:0000313" key="5">
    <source>
        <dbReference type="EMBL" id="MCM2674958.1"/>
    </source>
</evidence>
<name>A0ABT0XGB1_9BACI</name>
<evidence type="ECO:0000256" key="1">
    <source>
        <dbReference type="ARBA" id="ARBA00022679"/>
    </source>
</evidence>
<sequence length="375" mass="42236">MKQCIRGKVYEGKLSKRLLQDLPLRSIALLWHEDLDSVTTDILLEKEVKAVINRRSTMSGRYEHSEVTRLLDAGVAVFDVESWYGSDESLKGDDIWVMNNQLYVFIDDTYQLLAELKNYDYNLIETLNERAQVCYPELLSSFIDNSLLHAKRDAETFSKPVELPSCFNQMNQRPVLIVARNGKYKRDLLAMQRWLFLTNPLIIAVDGAADGLLELGFTPDFIMGDMDSVSSVALGCGAELICHTYADGSSPGLDRLRVDGIDAHEISFIGTSEDVAVMAAHWSKAAHLYLIGCRLGIKEFLEKQRAGMGSTILSRMEVGDRITDLKGIHQLFEAASLSSQLKRVRFDLKTELVELQELLGRGYRLLVKKGAVRHD</sequence>
<dbReference type="EMBL" id="JAMQJY010000001">
    <property type="protein sequence ID" value="MCM2674958.1"/>
    <property type="molecule type" value="Genomic_DNA"/>
</dbReference>
<gene>
    <name evidence="5" type="primary">steA</name>
    <name evidence="5" type="ORF">NDM98_05245</name>
</gene>
<dbReference type="Gene3D" id="3.40.50.10240">
    <property type="entry name" value="Thiamin pyrophosphokinase, catalytic domain"/>
    <property type="match status" value="1"/>
</dbReference>
<keyword evidence="3" id="KW-0418">Kinase</keyword>
<dbReference type="Proteomes" id="UP001203665">
    <property type="component" value="Unassembled WGS sequence"/>
</dbReference>
<organism evidence="5 6">
    <name type="scientific">Alkalicoccobacillus plakortidis</name>
    <dbReference type="NCBI Taxonomy" id="444060"/>
    <lineage>
        <taxon>Bacteria</taxon>
        <taxon>Bacillati</taxon>
        <taxon>Bacillota</taxon>
        <taxon>Bacilli</taxon>
        <taxon>Bacillales</taxon>
        <taxon>Bacillaceae</taxon>
        <taxon>Alkalicoccobacillus</taxon>
    </lineage>
</organism>
<dbReference type="RefSeq" id="WP_251605129.1">
    <property type="nucleotide sequence ID" value="NZ_JAMQJY010000001.1"/>
</dbReference>
<dbReference type="InterPro" id="IPR047795">
    <property type="entry name" value="Put_SteA-like"/>
</dbReference>
<proteinExistence type="predicted"/>
<dbReference type="InterPro" id="IPR036759">
    <property type="entry name" value="TPK_catalytic_sf"/>
</dbReference>
<accession>A0ABT0XGB1</accession>
<protein>
    <submittedName>
        <fullName evidence="5">Cytokinetic ring protein SteA</fullName>
    </submittedName>
</protein>
<evidence type="ECO:0000256" key="4">
    <source>
        <dbReference type="ARBA" id="ARBA00022840"/>
    </source>
</evidence>
<keyword evidence="1" id="KW-0808">Transferase</keyword>
<comment type="caution">
    <text evidence="5">The sequence shown here is derived from an EMBL/GenBank/DDBJ whole genome shotgun (WGS) entry which is preliminary data.</text>
</comment>
<keyword evidence="6" id="KW-1185">Reference proteome</keyword>
<keyword evidence="4" id="KW-0067">ATP-binding</keyword>
<evidence type="ECO:0000256" key="3">
    <source>
        <dbReference type="ARBA" id="ARBA00022777"/>
    </source>
</evidence>
<reference evidence="5" key="1">
    <citation type="submission" date="2022-06" db="EMBL/GenBank/DDBJ databases">
        <title>Alkalicoccobacillus porphyridii sp. nov., isolated from a marine red alga, Porphyridium purpureum and reclassification of Shouchella plakortidis and Shouchella gibsonii as Alkalicoccobacillus plakortidis comb. nov. and Alkalicoccobacillus gibsonii comb. nov.</title>
        <authorList>
            <person name="Kim K.H."/>
            <person name="Lee J.K."/>
            <person name="Han D.M."/>
            <person name="Baek J.H."/>
            <person name="Jeon C.O."/>
        </authorList>
    </citation>
    <scope>NUCLEOTIDE SEQUENCE</scope>
    <source>
        <strain evidence="5">DSM 19153</strain>
    </source>
</reference>
<evidence type="ECO:0000313" key="6">
    <source>
        <dbReference type="Proteomes" id="UP001203665"/>
    </source>
</evidence>
<evidence type="ECO:0000256" key="2">
    <source>
        <dbReference type="ARBA" id="ARBA00022741"/>
    </source>
</evidence>
<dbReference type="NCBIfam" id="NF040608">
    <property type="entry name" value="division_SteA"/>
    <property type="match status" value="1"/>
</dbReference>